<feature type="region of interest" description="Disordered" evidence="2">
    <location>
        <begin position="1850"/>
        <end position="1915"/>
    </location>
</feature>
<dbReference type="Gene3D" id="3.40.50.2000">
    <property type="entry name" value="Glycogen Phosphorylase B"/>
    <property type="match status" value="4"/>
</dbReference>
<dbReference type="STRING" id="243159.AFE_2967"/>
<evidence type="ECO:0000256" key="2">
    <source>
        <dbReference type="SAM" id="MobiDB-lite"/>
    </source>
</evidence>
<dbReference type="EMBL" id="CP001219">
    <property type="protein sequence ID" value="ACK78231.1"/>
    <property type="molecule type" value="Genomic_DNA"/>
</dbReference>
<proteinExistence type="predicted"/>
<feature type="compositionally biased region" description="Basic and acidic residues" evidence="2">
    <location>
        <begin position="1890"/>
        <end position="1899"/>
    </location>
</feature>
<keyword evidence="5" id="KW-1185">Reference proteome</keyword>
<protein>
    <submittedName>
        <fullName evidence="4">Glycosyl transferase, group 1</fullName>
    </submittedName>
</protein>
<dbReference type="eggNOG" id="COG0438">
    <property type="taxonomic scope" value="Bacteria"/>
</dbReference>
<feature type="domain" description="Glycosyl transferase family 1" evidence="3">
    <location>
        <begin position="622"/>
        <end position="795"/>
    </location>
</feature>
<dbReference type="PANTHER" id="PTHR46401:SF2">
    <property type="entry name" value="GLYCOSYLTRANSFERASE WBBK-RELATED"/>
    <property type="match status" value="1"/>
</dbReference>
<sequence length="1915" mass="213104">MRIVIDLQGAQTPGSRNRGIGRYSLSLALAIARQGGEHEILIMLNGAFPDTIDPIRQAFNGLIPTDNFRILYGLYPSRAIDADNRWRRQASEKLYESFMLQIDPDILLVSSLFEGFHEDAITSVNSQGKYAVAVILYDLILLIHPKPYLENPSVSAWYHARLDHLRRADILLAISESSRQEAIKYLDVEDGQAVNISCSIDGYYRPLSFSLEERRHIMERYYLTRPFVMYTGGIDYRKNIEALISAYAKLSNEIRRGHQLAIVCSILDHDRNRLEKLAQKCGLGAGELVFTGFIPSDDLLALYNLCRLFVFPSWHEGFGLPVLEAMACGAPTLASNCSSLPEVVGLDEALFDPKDEHAIVDAMERALTNDAFLQRLKAHGLQQAKKFSWDASAQRALQAMETRVSMAKSSRAATPPLAKIPRKRLRLAYVSPLPPAQTGIADYSAELLPELSRYYVIDVIVAQQEPVTDPWVLANAAQRMAAWFDQHAGEYDRILYQFGNSQFHQHMFGLLEKHPGVVVLHDFFLSGALVHMDLHGIMPGIWAQALQRSHGWQAVCERYSETDTAAVIFRYPCNLDVLQRAQGVICHSDFSRRLAMQWYGPGWADDWALVPLLRVPVVDNRRQEARDELGLDDRDVLVCSFGLMGKSKLNHRLLEAWQASSLAKDKRCKLVFIGFLPMDDYGEQIRQVLKAPGLRGRVHVTGWADAATYRRYLAAADLAVQLRTLSRGETSGTALDCMNHSVATIVNANGSMTDLPADVVHVLPDEFSTQHLVDALDFLRKNKPARQALGQRAAQHVRAYHNPRRCADQYAQAIEEFYLRAESGASGIIKAVRQLGMPENVQDITQVAERSVQLFPPPRPAQKQLLVDVSSLVQGGVDSEWDYGATRLVLQELLNHPPPDLRVEPVYITAEHGYRYARRATMRFLGYPDGDLQDDVMEVWPGDVFFGLDFQLEMVPMQAKFFEEIRYRGAQVFFLCYDLLPCMAPQYFLPDRSAAHFRWLQTIAITDGVICTSRAVADQFSHWLDLFGPERSTPLHLGWAHIGFEVIQKMKELDTAYRYRHVLDKVRARPSFLSVTTLEPSKQLGQVLTAFDLLWRQGMDVNLVLVGKYRSEGENMVARLQTHPERESRLFWLQDISGDRLDHMYAASACLIAASVDESFGLTLIEAAQHKLPILARDTPVFREMAGEYADYFSGDAPQHLAEAIRHWLQAHKSGSGTQAHLIVPRLTQQKSTQNLMEVMLGGNWYRQWFRQTDPRLVARYWGSDWRLGSAVGEICGTSRQSKGVAGYLLHGPYISLKPGRYVATIHGTHGFGGPAGARADVVIKGGTMKIAEEVILACDYVEAKQQPLVTLPFILADGCSDLEVRVHVEQESDIQVTMLELHKQDGAVQIATSQNNATTEMPFASSIGTDFTSPTAVVYRYWATHPCLSSQVGQKVGRTLWTLGKAGVLVHGPYISLPAGTYRAAVFGQVNRPGSLDGAWMDATAQKGELQLVKTTLGTNAQCPALLGEITFSLNRYTKDVEVRVWVDTGSDLHVTGIQIEQIPDEACATEPATKGGPDGADIRPVKQVTDVRAPVMEIHKLDVVSPLTTLQCSLKPRVQFTEDVHYYKATHPHLHSEVGRKVGRTLLTQGKAGFLLRGPYIGLPARRYRAELFGNITGPGGLNGSWMDAAAQQGRLQLAREPLAEDAWRTGLLGEITFTLNSDIEDVEVRVWVDAASELLVSGIQITPSPDPADTTGPMTEATVVMSIQGDVTALHTEETTEEYGEELTQEAPGESITMNTAEIADAVWEKTNVVDAADADALYQQSGAEYARIRGVMKGKDIGEQVGHPFSPMITALGSAQKLSMETNGHAEDGSSETKAVVAFAENARDKESEEPRGGAHVPQASHRTDRKDSIVKTRYATKKNVKHRKFK</sequence>
<evidence type="ECO:0000313" key="4">
    <source>
        <dbReference type="EMBL" id="ACK78231.1"/>
    </source>
</evidence>
<feature type="compositionally biased region" description="Basic residues" evidence="2">
    <location>
        <begin position="1903"/>
        <end position="1915"/>
    </location>
</feature>
<dbReference type="SUPFAM" id="SSF53756">
    <property type="entry name" value="UDP-Glycosyltransferase/glycogen phosphorylase"/>
    <property type="match status" value="3"/>
</dbReference>
<dbReference type="SMR" id="B7J9U0"/>
<dbReference type="HOGENOM" id="CLU_002041_0_0_6"/>
<evidence type="ECO:0000313" key="5">
    <source>
        <dbReference type="Proteomes" id="UP000001362"/>
    </source>
</evidence>
<feature type="domain" description="Glycosyl transferase family 1" evidence="3">
    <location>
        <begin position="1067"/>
        <end position="1211"/>
    </location>
</feature>
<dbReference type="KEGG" id="afr:AFE_2967"/>
<dbReference type="InterPro" id="IPR001296">
    <property type="entry name" value="Glyco_trans_1"/>
</dbReference>
<dbReference type="RefSeq" id="WP_012607583.1">
    <property type="nucleotide sequence ID" value="NC_011761.1"/>
</dbReference>
<dbReference type="PaxDb" id="243159-AFE_2967"/>
<evidence type="ECO:0000256" key="1">
    <source>
        <dbReference type="ARBA" id="ARBA00022679"/>
    </source>
</evidence>
<name>B7J9U0_ACIF2</name>
<dbReference type="Proteomes" id="UP000001362">
    <property type="component" value="Chromosome"/>
</dbReference>
<dbReference type="CAZy" id="GT4">
    <property type="family name" value="Glycosyltransferase Family 4"/>
</dbReference>
<organism evidence="4 5">
    <name type="scientific">Acidithiobacillus ferrooxidans (strain ATCC 23270 / DSM 14882 / CIP 104768 / NCIMB 8455)</name>
    <name type="common">Ferrobacillus ferrooxidans (strain ATCC 23270)</name>
    <dbReference type="NCBI Taxonomy" id="243159"/>
    <lineage>
        <taxon>Bacteria</taxon>
        <taxon>Pseudomonadati</taxon>
        <taxon>Pseudomonadota</taxon>
        <taxon>Acidithiobacillia</taxon>
        <taxon>Acidithiobacillales</taxon>
        <taxon>Acidithiobacillaceae</taxon>
        <taxon>Acidithiobacillus</taxon>
    </lineage>
</organism>
<keyword evidence="1 4" id="KW-0808">Transferase</keyword>
<dbReference type="PANTHER" id="PTHR46401">
    <property type="entry name" value="GLYCOSYLTRANSFERASE WBBK-RELATED"/>
    <property type="match status" value="1"/>
</dbReference>
<dbReference type="GeneID" id="65282315"/>
<dbReference type="GO" id="GO:0016757">
    <property type="term" value="F:glycosyltransferase activity"/>
    <property type="evidence" value="ECO:0007669"/>
    <property type="project" value="InterPro"/>
</dbReference>
<evidence type="ECO:0000259" key="3">
    <source>
        <dbReference type="Pfam" id="PF00534"/>
    </source>
</evidence>
<accession>B7J9U0</accession>
<dbReference type="CDD" id="cd03809">
    <property type="entry name" value="GT4_MtfB-like"/>
    <property type="match status" value="1"/>
</dbReference>
<dbReference type="GO" id="GO:0009103">
    <property type="term" value="P:lipopolysaccharide biosynthetic process"/>
    <property type="evidence" value="ECO:0007669"/>
    <property type="project" value="TreeGrafter"/>
</dbReference>
<dbReference type="CDD" id="cd03801">
    <property type="entry name" value="GT4_PimA-like"/>
    <property type="match status" value="1"/>
</dbReference>
<reference evidence="4 5" key="1">
    <citation type="journal article" date="2008" name="BMC Genomics">
        <title>Acidithiobacillus ferrooxidans metabolism: from genome sequence to industrial applications.</title>
        <authorList>
            <person name="Valdes J."/>
            <person name="Pedroso I."/>
            <person name="Quatrini R."/>
            <person name="Dodson R.J."/>
            <person name="Tettelin H."/>
            <person name="Blake R.II."/>
            <person name="Eisen J.A."/>
            <person name="Holmes D.S."/>
        </authorList>
    </citation>
    <scope>NUCLEOTIDE SEQUENCE [LARGE SCALE GENOMIC DNA]</scope>
    <source>
        <strain evidence="5">ATCC 23270 / DSM 14882 / CIP 104768 / NCIMB 8455</strain>
    </source>
</reference>
<feature type="compositionally biased region" description="Basic and acidic residues" evidence="2">
    <location>
        <begin position="1870"/>
        <end position="1881"/>
    </location>
</feature>
<feature type="domain" description="Glycosyl transferase family 1" evidence="3">
    <location>
        <begin position="224"/>
        <end position="379"/>
    </location>
</feature>
<dbReference type="Pfam" id="PF00534">
    <property type="entry name" value="Glycos_transf_1"/>
    <property type="match status" value="3"/>
</dbReference>
<gene>
    <name evidence="4" type="ordered locus">AFE_2967</name>
</gene>